<name>A0AAD7UUK1_9FUNG</name>
<evidence type="ECO:0000256" key="7">
    <source>
        <dbReference type="ARBA" id="ARBA00022691"/>
    </source>
</evidence>
<evidence type="ECO:0000256" key="11">
    <source>
        <dbReference type="SAM" id="MobiDB-lite"/>
    </source>
</evidence>
<dbReference type="FunFam" id="3.40.1280.10:FF:000003">
    <property type="entry name" value="Ribosomal RNA small subunit methyltransferase"/>
    <property type="match status" value="1"/>
</dbReference>
<evidence type="ECO:0000256" key="1">
    <source>
        <dbReference type="ARBA" id="ARBA00004604"/>
    </source>
</evidence>
<dbReference type="Pfam" id="PF03587">
    <property type="entry name" value="EMG1"/>
    <property type="match status" value="1"/>
</dbReference>
<dbReference type="CDD" id="cd18088">
    <property type="entry name" value="Nep1-like"/>
    <property type="match status" value="1"/>
</dbReference>
<dbReference type="GO" id="GO:0070037">
    <property type="term" value="F:rRNA (pseudouridine) methyltransferase activity"/>
    <property type="evidence" value="ECO:0007669"/>
    <property type="project" value="InterPro"/>
</dbReference>
<protein>
    <recommendedName>
        <fullName evidence="14">Nep1-domain-containing protein</fullName>
    </recommendedName>
</protein>
<dbReference type="Gene3D" id="3.40.1280.10">
    <property type="match status" value="1"/>
</dbReference>
<evidence type="ECO:0000256" key="5">
    <source>
        <dbReference type="ARBA" id="ARBA00022603"/>
    </source>
</evidence>
<sequence length="280" mass="31262">MSDDLKASAETSVTKKVKAETQEPRETKEAPSSSSSSSSSTTQKEQKQQQQQQQQQPEEEQNKKDDNQQLIVILENASLEAARLNPYRFDSKMQLLNCDEHQSILKRLGRDIADARPDIVHQCLLALLDSPLNKSGHLQVYIHTAKGVVIRINPECRIPRTIKRFSGLMVQLLEKGCIVSGDDNKKLLEIMPPPVTQYIPENSKKIALSWNATKVRLYPYFKQVPKDKKIVVSVGAMAKGADTFADAYVEEKIGISSFALSASVACSKVCCALEDLWDIM</sequence>
<keyword evidence="7" id="KW-0949">S-adenosyl-L-methionine</keyword>
<evidence type="ECO:0000256" key="8">
    <source>
        <dbReference type="ARBA" id="ARBA00022730"/>
    </source>
</evidence>
<organism evidence="12 13">
    <name type="scientific">Lichtheimia ornata</name>
    <dbReference type="NCBI Taxonomy" id="688661"/>
    <lineage>
        <taxon>Eukaryota</taxon>
        <taxon>Fungi</taxon>
        <taxon>Fungi incertae sedis</taxon>
        <taxon>Mucoromycota</taxon>
        <taxon>Mucoromycotina</taxon>
        <taxon>Mucoromycetes</taxon>
        <taxon>Mucorales</taxon>
        <taxon>Lichtheimiaceae</taxon>
        <taxon>Lichtheimia</taxon>
    </lineage>
</organism>
<accession>A0AAD7UUK1</accession>
<gene>
    <name evidence="12" type="ORF">O0I10_011375</name>
</gene>
<evidence type="ECO:0008006" key="14">
    <source>
        <dbReference type="Google" id="ProtNLM"/>
    </source>
</evidence>
<evidence type="ECO:0000313" key="13">
    <source>
        <dbReference type="Proteomes" id="UP001234581"/>
    </source>
</evidence>
<feature type="compositionally biased region" description="Basic and acidic residues" evidence="11">
    <location>
        <begin position="17"/>
        <end position="29"/>
    </location>
</feature>
<keyword evidence="13" id="KW-1185">Reference proteome</keyword>
<dbReference type="PANTHER" id="PTHR12636">
    <property type="entry name" value="NEP1/MRA1"/>
    <property type="match status" value="1"/>
</dbReference>
<dbReference type="GO" id="GO:0070475">
    <property type="term" value="P:rRNA base methylation"/>
    <property type="evidence" value="ECO:0007669"/>
    <property type="project" value="InterPro"/>
</dbReference>
<evidence type="ECO:0000256" key="2">
    <source>
        <dbReference type="ARBA" id="ARBA00008115"/>
    </source>
</evidence>
<keyword evidence="8" id="KW-0699">rRNA-binding</keyword>
<dbReference type="PANTHER" id="PTHR12636:SF5">
    <property type="entry name" value="RIBOSOMAL RNA SMALL SUBUNIT METHYLTRANSFERASE NEP1"/>
    <property type="match status" value="1"/>
</dbReference>
<comment type="caution">
    <text evidence="12">The sequence shown here is derived from an EMBL/GenBank/DDBJ whole genome shotgun (WGS) entry which is preliminary data.</text>
</comment>
<evidence type="ECO:0000256" key="6">
    <source>
        <dbReference type="ARBA" id="ARBA00022679"/>
    </source>
</evidence>
<dbReference type="InterPro" id="IPR029028">
    <property type="entry name" value="Alpha/beta_knot_MTases"/>
</dbReference>
<evidence type="ECO:0000256" key="10">
    <source>
        <dbReference type="ARBA" id="ARBA00023242"/>
    </source>
</evidence>
<evidence type="ECO:0000256" key="3">
    <source>
        <dbReference type="ARBA" id="ARBA00022517"/>
    </source>
</evidence>
<dbReference type="InterPro" id="IPR005304">
    <property type="entry name" value="Rbsml_bgen_MeTrfase_EMG1/NEP1"/>
</dbReference>
<dbReference type="Proteomes" id="UP001234581">
    <property type="component" value="Unassembled WGS sequence"/>
</dbReference>
<dbReference type="SUPFAM" id="SSF75217">
    <property type="entry name" value="alpha/beta knot"/>
    <property type="match status" value="1"/>
</dbReference>
<dbReference type="GeneID" id="83218776"/>
<dbReference type="AlphaFoldDB" id="A0AAD7UUK1"/>
<dbReference type="RefSeq" id="XP_058337908.1">
    <property type="nucleotide sequence ID" value="XM_058491343.1"/>
</dbReference>
<feature type="region of interest" description="Disordered" evidence="11">
    <location>
        <begin position="1"/>
        <end position="66"/>
    </location>
</feature>
<keyword evidence="5" id="KW-0489">Methyltransferase</keyword>
<reference evidence="12 13" key="1">
    <citation type="submission" date="2023-03" db="EMBL/GenBank/DDBJ databases">
        <title>Genome sequence of Lichtheimia ornata CBS 291.66.</title>
        <authorList>
            <person name="Mohabir J.T."/>
            <person name="Shea T.P."/>
            <person name="Kurbessoian T."/>
            <person name="Berby B."/>
            <person name="Fontaine J."/>
            <person name="Livny J."/>
            <person name="Gnirke A."/>
            <person name="Stajich J.E."/>
            <person name="Cuomo C.A."/>
        </authorList>
    </citation>
    <scope>NUCLEOTIDE SEQUENCE [LARGE SCALE GENOMIC DNA]</scope>
    <source>
        <strain evidence="12">CBS 291.66</strain>
    </source>
</reference>
<feature type="compositionally biased region" description="Low complexity" evidence="11">
    <location>
        <begin position="31"/>
        <end position="56"/>
    </location>
</feature>
<evidence type="ECO:0000313" key="12">
    <source>
        <dbReference type="EMBL" id="KAJ8652994.1"/>
    </source>
</evidence>
<comment type="subcellular location">
    <subcellularLocation>
        <location evidence="1">Nucleus</location>
        <location evidence="1">Nucleolus</location>
    </subcellularLocation>
</comment>
<keyword evidence="9" id="KW-0694">RNA-binding</keyword>
<keyword evidence="3" id="KW-0690">Ribosome biogenesis</keyword>
<comment type="similarity">
    <text evidence="2">Belongs to the class IV-like SAM-binding methyltransferase superfamily. RNA methyltransferase NEP1 family.</text>
</comment>
<evidence type="ECO:0000256" key="4">
    <source>
        <dbReference type="ARBA" id="ARBA00022552"/>
    </source>
</evidence>
<keyword evidence="10" id="KW-0539">Nucleus</keyword>
<dbReference type="EMBL" id="JARTCD010000088">
    <property type="protein sequence ID" value="KAJ8652994.1"/>
    <property type="molecule type" value="Genomic_DNA"/>
</dbReference>
<evidence type="ECO:0000256" key="9">
    <source>
        <dbReference type="ARBA" id="ARBA00022884"/>
    </source>
</evidence>
<keyword evidence="6" id="KW-0808">Transferase</keyword>
<dbReference type="GO" id="GO:0019843">
    <property type="term" value="F:rRNA binding"/>
    <property type="evidence" value="ECO:0007669"/>
    <property type="project" value="UniProtKB-KW"/>
</dbReference>
<proteinExistence type="inferred from homology"/>
<dbReference type="InterPro" id="IPR029026">
    <property type="entry name" value="tRNA_m1G_MTases_N"/>
</dbReference>
<keyword evidence="4" id="KW-0698">rRNA processing</keyword>
<dbReference type="GO" id="GO:0032040">
    <property type="term" value="C:small-subunit processome"/>
    <property type="evidence" value="ECO:0007669"/>
    <property type="project" value="TreeGrafter"/>
</dbReference>